<protein>
    <submittedName>
        <fullName evidence="2">Uncharacterized protein</fullName>
    </submittedName>
</protein>
<feature type="compositionally biased region" description="Basic and acidic residues" evidence="1">
    <location>
        <begin position="357"/>
        <end position="372"/>
    </location>
</feature>
<feature type="compositionally biased region" description="Basic and acidic residues" evidence="1">
    <location>
        <begin position="35"/>
        <end position="60"/>
    </location>
</feature>
<feature type="compositionally biased region" description="Basic and acidic residues" evidence="1">
    <location>
        <begin position="278"/>
        <end position="287"/>
    </location>
</feature>
<organism evidence="2 3">
    <name type="scientific">Brassica campestris</name>
    <name type="common">Field mustard</name>
    <dbReference type="NCBI Taxonomy" id="3711"/>
    <lineage>
        <taxon>Eukaryota</taxon>
        <taxon>Viridiplantae</taxon>
        <taxon>Streptophyta</taxon>
        <taxon>Embryophyta</taxon>
        <taxon>Tracheophyta</taxon>
        <taxon>Spermatophyta</taxon>
        <taxon>Magnoliopsida</taxon>
        <taxon>eudicotyledons</taxon>
        <taxon>Gunneridae</taxon>
        <taxon>Pentapetalae</taxon>
        <taxon>rosids</taxon>
        <taxon>malvids</taxon>
        <taxon>Brassicales</taxon>
        <taxon>Brassicaceae</taxon>
        <taxon>Brassiceae</taxon>
        <taxon>Brassica</taxon>
    </lineage>
</organism>
<dbReference type="AlphaFoldDB" id="A0A397YBF0"/>
<feature type="compositionally biased region" description="Acidic residues" evidence="1">
    <location>
        <begin position="71"/>
        <end position="81"/>
    </location>
</feature>
<evidence type="ECO:0000313" key="3">
    <source>
        <dbReference type="Proteomes" id="UP000264353"/>
    </source>
</evidence>
<feature type="compositionally biased region" description="Polar residues" evidence="1">
    <location>
        <begin position="291"/>
        <end position="317"/>
    </location>
</feature>
<name>A0A397YBF0_BRACM</name>
<feature type="region of interest" description="Disordered" evidence="1">
    <location>
        <begin position="421"/>
        <end position="467"/>
    </location>
</feature>
<feature type="region of interest" description="Disordered" evidence="1">
    <location>
        <begin position="1"/>
        <end position="185"/>
    </location>
</feature>
<feature type="region of interest" description="Disordered" evidence="1">
    <location>
        <begin position="547"/>
        <end position="605"/>
    </location>
</feature>
<feature type="compositionally biased region" description="Polar residues" evidence="1">
    <location>
        <begin position="577"/>
        <end position="589"/>
    </location>
</feature>
<reference evidence="2 3" key="1">
    <citation type="submission" date="2018-06" db="EMBL/GenBank/DDBJ databases">
        <title>WGS assembly of Brassica rapa FPsc.</title>
        <authorList>
            <person name="Bowman J."/>
            <person name="Kohchi T."/>
            <person name="Yamato K."/>
            <person name="Jenkins J."/>
            <person name="Shu S."/>
            <person name="Ishizaki K."/>
            <person name="Yamaoka S."/>
            <person name="Nishihama R."/>
            <person name="Nakamura Y."/>
            <person name="Berger F."/>
            <person name="Adam C."/>
            <person name="Aki S."/>
            <person name="Althoff F."/>
            <person name="Araki T."/>
            <person name="Arteaga-Vazquez M."/>
            <person name="Balasubrmanian S."/>
            <person name="Bauer D."/>
            <person name="Boehm C."/>
            <person name="Briginshaw L."/>
            <person name="Caballero-Perez J."/>
            <person name="Catarino B."/>
            <person name="Chen F."/>
            <person name="Chiyoda S."/>
            <person name="Chovatia M."/>
            <person name="Davies K."/>
            <person name="Delmans M."/>
            <person name="Demura T."/>
            <person name="Dierschke T."/>
            <person name="Dolan L."/>
            <person name="Dorantes-Acosta A."/>
            <person name="Eklund D."/>
            <person name="Florent S."/>
            <person name="Flores-Sandoval E."/>
            <person name="Fujiyama A."/>
            <person name="Fukuzawa H."/>
            <person name="Galik B."/>
            <person name="Grimanelli D."/>
            <person name="Grimwood J."/>
            <person name="Grossniklaus U."/>
            <person name="Hamada T."/>
            <person name="Haseloff J."/>
            <person name="Hetherington A."/>
            <person name="Higo A."/>
            <person name="Hirakawa Y."/>
            <person name="Hundley H."/>
            <person name="Ikeda Y."/>
            <person name="Inoue K."/>
            <person name="Inoue S."/>
            <person name="Ishida S."/>
            <person name="Jia Q."/>
            <person name="Kakita M."/>
            <person name="Kanazawa T."/>
            <person name="Kawai Y."/>
            <person name="Kawashima T."/>
            <person name="Kennedy M."/>
            <person name="Kinose K."/>
            <person name="Kinoshita T."/>
            <person name="Kohara Y."/>
            <person name="Koide E."/>
            <person name="Komatsu K."/>
            <person name="Kopischke S."/>
            <person name="Kubo M."/>
            <person name="Kyozuka J."/>
            <person name="Lagercrantz U."/>
            <person name="Lin S."/>
            <person name="Lindquist E."/>
            <person name="Lipzen A."/>
            <person name="Lu C."/>
            <person name="Luna E."/>
            <person name="Martienssen R."/>
            <person name="Minamino N."/>
            <person name="Mizutani M."/>
            <person name="Mizutani M."/>
            <person name="Mochizuki N."/>
            <person name="Monte I."/>
            <person name="Mosher R."/>
            <person name="Nagasaki H."/>
            <person name="Nakagami H."/>
            <person name="Naramoto S."/>
            <person name="Nishitani K."/>
            <person name="Ohtani M."/>
            <person name="Okamoto T."/>
            <person name="Okumura M."/>
            <person name="Phillips J."/>
            <person name="Pollak B."/>
            <person name="Reinders A."/>
            <person name="Roevekamp M."/>
            <person name="Sano R."/>
            <person name="Sawa S."/>
            <person name="Schmid M."/>
            <person name="Shirakawa M."/>
            <person name="Solano R."/>
            <person name="Spunde A."/>
            <person name="Suetsugu N."/>
            <person name="Sugano S."/>
            <person name="Sugiyama A."/>
            <person name="Sun R."/>
            <person name="Suzuki Y."/>
            <person name="Takenaka M."/>
            <person name="Takezawa D."/>
            <person name="Tomogane H."/>
            <person name="Tsuzuki M."/>
            <person name="Ueda T."/>
            <person name="Umeda M."/>
            <person name="Ward J."/>
            <person name="Watanabe Y."/>
            <person name="Yazaki K."/>
            <person name="Yokoyama R."/>
            <person name="Yoshitake Y."/>
            <person name="Yotsui I."/>
            <person name="Zachgo S."/>
            <person name="Schmutz J."/>
        </authorList>
    </citation>
    <scope>NUCLEOTIDE SEQUENCE [LARGE SCALE GENOMIC DNA]</scope>
    <source>
        <strain evidence="3">cv. B-3</strain>
    </source>
</reference>
<evidence type="ECO:0000313" key="2">
    <source>
        <dbReference type="EMBL" id="RID50792.1"/>
    </source>
</evidence>
<accession>A0A397YBF0</accession>
<feature type="compositionally biased region" description="Polar residues" evidence="1">
    <location>
        <begin position="171"/>
        <end position="181"/>
    </location>
</feature>
<sequence length="605" mass="64225">MKVKGRPGQSPTSVLEENQKDDEILTPTPITVESSSDKDNKSEAKPEETKVDKRVMEPRDQVTLVKAESTAQEDDSSDEGWQEAVPKNRYPSGRRTRPSLAKLNTNFTNANQQTSKSRGKPTNFASPRTSPNEISISAAGSTSQHAKKALKSPSLNKKKSSSNIVGEKPVSNKSATEQINKPISMVSPVTVQAGKLFSYKEVALAPPGTIVKIVAEQLTEETTVPETLDAAKVDGPEKVKAEEDESESKHEATETENADGNEQGGAAVGGSKLMSLQEDIKAEKAGEEGSPTKTAVSDASRGISESVQTAKDSNGSGPVTELKQHKDVSDATAKAVDGETEALPNGDLSPKSSVVADGEKQEACEAQKETSKKLSASAPPYTPTTIPIFGSITVPGFNDHVGILPSPVNIPPMLPVNHVRRSTPHQSVTARVPYGPRLSGGGFNRSGNRVPRNKPSFPISPESNGEAKQFIGPRIMNPHAAEFIPSQPWVSNGYPVSPNGYLVSPNGTEITQNGYPLSPVAGAYPCNIPAQPQNGHIIPAPVALEEVHDTESAEEKSGGEEESNKENKAAEDEEVTAQETTETPENGQSAAGEEKPTAQEISDEN</sequence>
<feature type="region of interest" description="Disordered" evidence="1">
    <location>
        <begin position="220"/>
        <end position="379"/>
    </location>
</feature>
<feature type="compositionally biased region" description="Polar residues" evidence="1">
    <location>
        <begin position="123"/>
        <end position="144"/>
    </location>
</feature>
<feature type="compositionally biased region" description="Basic residues" evidence="1">
    <location>
        <begin position="145"/>
        <end position="160"/>
    </location>
</feature>
<dbReference type="Proteomes" id="UP000264353">
    <property type="component" value="Chromosome A8"/>
</dbReference>
<feature type="compositionally biased region" description="Basic and acidic residues" evidence="1">
    <location>
        <begin position="547"/>
        <end position="570"/>
    </location>
</feature>
<feature type="compositionally biased region" description="Polar residues" evidence="1">
    <location>
        <begin position="102"/>
        <end position="116"/>
    </location>
</feature>
<evidence type="ECO:0000256" key="1">
    <source>
        <dbReference type="SAM" id="MobiDB-lite"/>
    </source>
</evidence>
<gene>
    <name evidence="2" type="ORF">BRARA_H01497</name>
</gene>
<dbReference type="EMBL" id="CM010635">
    <property type="protein sequence ID" value="RID50792.1"/>
    <property type="molecule type" value="Genomic_DNA"/>
</dbReference>
<feature type="compositionally biased region" description="Basic and acidic residues" evidence="1">
    <location>
        <begin position="229"/>
        <end position="253"/>
    </location>
</feature>
<proteinExistence type="predicted"/>